<comment type="caution">
    <text evidence="8">The sequence shown here is derived from an EMBL/GenBank/DDBJ whole genome shotgun (WGS) entry which is preliminary data.</text>
</comment>
<dbReference type="InterPro" id="IPR001647">
    <property type="entry name" value="HTH_TetR"/>
</dbReference>
<dbReference type="PRINTS" id="PR00455">
    <property type="entry name" value="HTHTETR"/>
</dbReference>
<gene>
    <name evidence="8" type="ORF">HGA13_00195</name>
</gene>
<keyword evidence="9" id="KW-1185">Reference proteome</keyword>
<dbReference type="SUPFAM" id="SSF48498">
    <property type="entry name" value="Tetracyclin repressor-like, C-terminal domain"/>
    <property type="match status" value="1"/>
</dbReference>
<dbReference type="PANTHER" id="PTHR30055:SF175">
    <property type="entry name" value="HTH-TYPE TRANSCRIPTIONAL REPRESSOR KSTR2"/>
    <property type="match status" value="1"/>
</dbReference>
<feature type="compositionally biased region" description="Basic and acidic residues" evidence="6">
    <location>
        <begin position="228"/>
        <end position="245"/>
    </location>
</feature>
<evidence type="ECO:0000259" key="7">
    <source>
        <dbReference type="PROSITE" id="PS50977"/>
    </source>
</evidence>
<dbReference type="SUPFAM" id="SSF46689">
    <property type="entry name" value="Homeodomain-like"/>
    <property type="match status" value="1"/>
</dbReference>
<evidence type="ECO:0000313" key="9">
    <source>
        <dbReference type="Proteomes" id="UP000565715"/>
    </source>
</evidence>
<evidence type="ECO:0000256" key="4">
    <source>
        <dbReference type="ARBA" id="ARBA00023163"/>
    </source>
</evidence>
<dbReference type="Proteomes" id="UP000565715">
    <property type="component" value="Unassembled WGS sequence"/>
</dbReference>
<evidence type="ECO:0000256" key="6">
    <source>
        <dbReference type="SAM" id="MobiDB-lite"/>
    </source>
</evidence>
<name>A0A846XA16_9NOCA</name>
<keyword evidence="3 5" id="KW-0238">DNA-binding</keyword>
<dbReference type="PANTHER" id="PTHR30055">
    <property type="entry name" value="HTH-TYPE TRANSCRIPTIONAL REGULATOR RUTR"/>
    <property type="match status" value="1"/>
</dbReference>
<keyword evidence="2" id="KW-0805">Transcription regulation</keyword>
<dbReference type="GO" id="GO:0000976">
    <property type="term" value="F:transcription cis-regulatory region binding"/>
    <property type="evidence" value="ECO:0007669"/>
    <property type="project" value="TreeGrafter"/>
</dbReference>
<organism evidence="8 9">
    <name type="scientific">Nocardia speluncae</name>
    <dbReference type="NCBI Taxonomy" id="419477"/>
    <lineage>
        <taxon>Bacteria</taxon>
        <taxon>Bacillati</taxon>
        <taxon>Actinomycetota</taxon>
        <taxon>Actinomycetes</taxon>
        <taxon>Mycobacteriales</taxon>
        <taxon>Nocardiaceae</taxon>
        <taxon>Nocardia</taxon>
    </lineage>
</organism>
<dbReference type="InterPro" id="IPR050109">
    <property type="entry name" value="HTH-type_TetR-like_transc_reg"/>
</dbReference>
<dbReference type="GO" id="GO:0003700">
    <property type="term" value="F:DNA-binding transcription factor activity"/>
    <property type="evidence" value="ECO:0007669"/>
    <property type="project" value="TreeGrafter"/>
</dbReference>
<proteinExistence type="predicted"/>
<dbReference type="InterPro" id="IPR023772">
    <property type="entry name" value="DNA-bd_HTH_TetR-type_CS"/>
</dbReference>
<feature type="region of interest" description="Disordered" evidence="6">
    <location>
        <begin position="192"/>
        <end position="281"/>
    </location>
</feature>
<feature type="domain" description="HTH tetR-type" evidence="7">
    <location>
        <begin position="3"/>
        <end position="63"/>
    </location>
</feature>
<evidence type="ECO:0000256" key="5">
    <source>
        <dbReference type="PROSITE-ProRule" id="PRU00335"/>
    </source>
</evidence>
<evidence type="ECO:0000313" key="8">
    <source>
        <dbReference type="EMBL" id="NKY31496.1"/>
    </source>
</evidence>
<evidence type="ECO:0000256" key="2">
    <source>
        <dbReference type="ARBA" id="ARBA00023015"/>
    </source>
</evidence>
<evidence type="ECO:0000256" key="3">
    <source>
        <dbReference type="ARBA" id="ARBA00023125"/>
    </source>
</evidence>
<dbReference type="PROSITE" id="PS50977">
    <property type="entry name" value="HTH_TETR_2"/>
    <property type="match status" value="1"/>
</dbReference>
<dbReference type="PROSITE" id="PS01081">
    <property type="entry name" value="HTH_TETR_1"/>
    <property type="match status" value="1"/>
</dbReference>
<sequence length="281" mass="30732">MAASRRQVILAESARLFAECGLSATTIREIADAVDLNSGTLYHYFSSKDAIFSEILMRFLTDLVQRYEAVTAGAGTARHRLSLMIRVSLEVADQHPYATEIYQNEYENLSALPDYAEIAKAVESSHRAWFGVTEEGVRCGEFNSRIDPFEFQRMVRECVFQSVRWHRDTLTTDIEAITATVTSVFLDGFAPARTGQADPAPPPVSAQIPRTRIPAPEPAPEPPTDPVDELRGELDELRSGVDAIRELVQSLSDRPQAVDGAAAAETRPAGGTPEASAAAPR</sequence>
<dbReference type="Pfam" id="PF00440">
    <property type="entry name" value="TetR_N"/>
    <property type="match status" value="1"/>
</dbReference>
<keyword evidence="1" id="KW-0678">Repressor</keyword>
<dbReference type="Gene3D" id="1.10.10.60">
    <property type="entry name" value="Homeodomain-like"/>
    <property type="match status" value="1"/>
</dbReference>
<evidence type="ECO:0000256" key="1">
    <source>
        <dbReference type="ARBA" id="ARBA00022491"/>
    </source>
</evidence>
<dbReference type="InterPro" id="IPR036271">
    <property type="entry name" value="Tet_transcr_reg_TetR-rel_C_sf"/>
</dbReference>
<protein>
    <submittedName>
        <fullName evidence="8">TetR/AcrR family transcriptional regulator</fullName>
    </submittedName>
</protein>
<dbReference type="AlphaFoldDB" id="A0A846XA16"/>
<dbReference type="Pfam" id="PF17932">
    <property type="entry name" value="TetR_C_24"/>
    <property type="match status" value="1"/>
</dbReference>
<dbReference type="EMBL" id="JAAXOO010000001">
    <property type="protein sequence ID" value="NKY31496.1"/>
    <property type="molecule type" value="Genomic_DNA"/>
</dbReference>
<dbReference type="InterPro" id="IPR009057">
    <property type="entry name" value="Homeodomain-like_sf"/>
</dbReference>
<dbReference type="Gene3D" id="1.10.357.10">
    <property type="entry name" value="Tetracycline Repressor, domain 2"/>
    <property type="match status" value="1"/>
</dbReference>
<dbReference type="InterPro" id="IPR041490">
    <property type="entry name" value="KstR2_TetR_C"/>
</dbReference>
<dbReference type="RefSeq" id="WP_068049735.1">
    <property type="nucleotide sequence ID" value="NZ_JAAXOO010000001.1"/>
</dbReference>
<keyword evidence="4" id="KW-0804">Transcription</keyword>
<accession>A0A846XA16</accession>
<feature type="DNA-binding region" description="H-T-H motif" evidence="5">
    <location>
        <begin position="26"/>
        <end position="45"/>
    </location>
</feature>
<reference evidence="8 9" key="1">
    <citation type="submission" date="2020-04" db="EMBL/GenBank/DDBJ databases">
        <title>MicrobeNet Type strains.</title>
        <authorList>
            <person name="Nicholson A.C."/>
        </authorList>
    </citation>
    <scope>NUCLEOTIDE SEQUENCE [LARGE SCALE GENOMIC DNA]</scope>
    <source>
        <strain evidence="8 9">DSM 45078</strain>
    </source>
</reference>
<feature type="compositionally biased region" description="Pro residues" evidence="6">
    <location>
        <begin position="215"/>
        <end position="225"/>
    </location>
</feature>